<dbReference type="RefSeq" id="XP_013207432.1">
    <property type="nucleotide sequence ID" value="XM_013351978.1"/>
</dbReference>
<evidence type="ECO:0000259" key="11">
    <source>
        <dbReference type="PROSITE" id="PS50215"/>
    </source>
</evidence>
<keyword evidence="8" id="KW-0479">Metal-binding</keyword>
<dbReference type="InterPro" id="IPR036436">
    <property type="entry name" value="Disintegrin_dom_sf"/>
</dbReference>
<evidence type="ECO:0000256" key="2">
    <source>
        <dbReference type="ARBA" id="ARBA00022692"/>
    </source>
</evidence>
<gene>
    <name evidence="13" type="primary">LOC101983174</name>
</gene>
<evidence type="ECO:0000256" key="3">
    <source>
        <dbReference type="ARBA" id="ARBA00022989"/>
    </source>
</evidence>
<evidence type="ECO:0000256" key="1">
    <source>
        <dbReference type="ARBA" id="ARBA00004479"/>
    </source>
</evidence>
<dbReference type="InterPro" id="IPR006586">
    <property type="entry name" value="ADAM_Cys-rich"/>
</dbReference>
<evidence type="ECO:0000313" key="12">
    <source>
        <dbReference type="Proteomes" id="UP000694915"/>
    </source>
</evidence>
<feature type="disulfide bond" evidence="6">
    <location>
        <begin position="420"/>
        <end position="440"/>
    </location>
</feature>
<dbReference type="InterPro" id="IPR018358">
    <property type="entry name" value="Disintegrin_CS"/>
</dbReference>
<protein>
    <submittedName>
        <fullName evidence="13">Disintegrin and metalloproteinase domain-containing protein 25-like</fullName>
    </submittedName>
</protein>
<dbReference type="InterPro" id="IPR024079">
    <property type="entry name" value="MetalloPept_cat_dom_sf"/>
</dbReference>
<dbReference type="Pfam" id="PF00200">
    <property type="entry name" value="Disintegrin"/>
    <property type="match status" value="1"/>
</dbReference>
<dbReference type="PROSITE" id="PS00427">
    <property type="entry name" value="DISINTEGRIN_1"/>
    <property type="match status" value="1"/>
</dbReference>
<dbReference type="InterPro" id="IPR034027">
    <property type="entry name" value="Reprolysin_adamalysin"/>
</dbReference>
<reference evidence="13" key="1">
    <citation type="submission" date="2025-08" db="UniProtKB">
        <authorList>
            <consortium name="RefSeq"/>
        </authorList>
    </citation>
    <scope>IDENTIFICATION</scope>
</reference>
<feature type="binding site" evidence="8">
    <location>
        <position position="306"/>
    </location>
    <ligand>
        <name>Zn(2+)</name>
        <dbReference type="ChEBI" id="CHEBI:29105"/>
        <note>catalytic</note>
    </ligand>
</feature>
<organism evidence="12 13">
    <name type="scientific">Microtus ochrogaster</name>
    <name type="common">Prairie vole</name>
    <dbReference type="NCBI Taxonomy" id="79684"/>
    <lineage>
        <taxon>Eukaryota</taxon>
        <taxon>Metazoa</taxon>
        <taxon>Chordata</taxon>
        <taxon>Craniata</taxon>
        <taxon>Vertebrata</taxon>
        <taxon>Euteleostomi</taxon>
        <taxon>Mammalia</taxon>
        <taxon>Eutheria</taxon>
        <taxon>Euarchontoglires</taxon>
        <taxon>Glires</taxon>
        <taxon>Rodentia</taxon>
        <taxon>Myomorpha</taxon>
        <taxon>Muroidea</taxon>
        <taxon>Cricetidae</taxon>
        <taxon>Arvicolinae</taxon>
        <taxon>Microtus</taxon>
    </lineage>
</organism>
<name>A0ABM1ASG6_MICOH</name>
<evidence type="ECO:0000256" key="6">
    <source>
        <dbReference type="PROSITE-ProRule" id="PRU00068"/>
    </source>
</evidence>
<dbReference type="InterPro" id="IPR002870">
    <property type="entry name" value="Peptidase_M12B_N"/>
</dbReference>
<dbReference type="PRINTS" id="PR00289">
    <property type="entry name" value="DISINTEGRIN"/>
</dbReference>
<evidence type="ECO:0000256" key="8">
    <source>
        <dbReference type="PROSITE-ProRule" id="PRU00276"/>
    </source>
</evidence>
<dbReference type="Gene3D" id="3.40.390.10">
    <property type="entry name" value="Collagenase (Catalytic Domain)"/>
    <property type="match status" value="1"/>
</dbReference>
<dbReference type="Gene3D" id="4.10.70.10">
    <property type="entry name" value="Disintegrin domain"/>
    <property type="match status" value="1"/>
</dbReference>
<evidence type="ECO:0000256" key="5">
    <source>
        <dbReference type="ARBA" id="ARBA00023157"/>
    </source>
</evidence>
<feature type="domain" description="Disintegrin" evidence="10">
    <location>
        <begin position="362"/>
        <end position="448"/>
    </location>
</feature>
<dbReference type="Pfam" id="PF01562">
    <property type="entry name" value="Pep_M12B_propep"/>
    <property type="match status" value="1"/>
</dbReference>
<keyword evidence="3" id="KW-1133">Transmembrane helix</keyword>
<feature type="domain" description="Peptidase M12B" evidence="11">
    <location>
        <begin position="161"/>
        <end position="354"/>
    </location>
</feature>
<keyword evidence="5 7" id="KW-1015">Disulfide bond</keyword>
<dbReference type="SUPFAM" id="SSF55486">
    <property type="entry name" value="Metalloproteases ('zincins'), catalytic domain"/>
    <property type="match status" value="1"/>
</dbReference>
<keyword evidence="12" id="KW-1185">Reference proteome</keyword>
<dbReference type="Pfam" id="PF08516">
    <property type="entry name" value="ADAM_CR"/>
    <property type="match status" value="1"/>
</dbReference>
<keyword evidence="2" id="KW-0812">Transmembrane</keyword>
<keyword evidence="7" id="KW-0245">EGF-like domain</keyword>
<evidence type="ECO:0000259" key="10">
    <source>
        <dbReference type="PROSITE" id="PS50214"/>
    </source>
</evidence>
<feature type="domain" description="EGF-like" evidence="9">
    <location>
        <begin position="587"/>
        <end position="620"/>
    </location>
</feature>
<dbReference type="PANTHER" id="PTHR11905">
    <property type="entry name" value="ADAM A DISINTEGRIN AND METALLOPROTEASE DOMAIN"/>
    <property type="match status" value="1"/>
</dbReference>
<dbReference type="InterPro" id="IPR000742">
    <property type="entry name" value="EGF"/>
</dbReference>
<evidence type="ECO:0000256" key="7">
    <source>
        <dbReference type="PROSITE-ProRule" id="PRU00076"/>
    </source>
</evidence>
<dbReference type="InterPro" id="IPR001762">
    <property type="entry name" value="Disintegrin_dom"/>
</dbReference>
<dbReference type="GeneID" id="101983174"/>
<feature type="binding site" evidence="8">
    <location>
        <position position="300"/>
    </location>
    <ligand>
        <name>Zn(2+)</name>
        <dbReference type="ChEBI" id="CHEBI:29105"/>
        <note>catalytic</note>
    </ligand>
</feature>
<dbReference type="SMART" id="SM00050">
    <property type="entry name" value="DISIN"/>
    <property type="match status" value="1"/>
</dbReference>
<proteinExistence type="predicted"/>
<dbReference type="PROSITE" id="PS50026">
    <property type="entry name" value="EGF_3"/>
    <property type="match status" value="1"/>
</dbReference>
<dbReference type="PROSITE" id="PS50215">
    <property type="entry name" value="ADAM_MEPRO"/>
    <property type="match status" value="1"/>
</dbReference>
<keyword evidence="4" id="KW-0472">Membrane</keyword>
<feature type="disulfide bond" evidence="8">
    <location>
        <begin position="315"/>
        <end position="320"/>
    </location>
</feature>
<keyword evidence="8" id="KW-0862">Zinc</keyword>
<evidence type="ECO:0000256" key="4">
    <source>
        <dbReference type="ARBA" id="ARBA00023136"/>
    </source>
</evidence>
<evidence type="ECO:0000313" key="13">
    <source>
        <dbReference type="RefSeq" id="XP_013207432.1"/>
    </source>
</evidence>
<evidence type="ECO:0000259" key="9">
    <source>
        <dbReference type="PROSITE" id="PS50026"/>
    </source>
</evidence>
<comment type="caution">
    <text evidence="7">Lacks conserved residue(s) required for the propagation of feature annotation.</text>
</comment>
<dbReference type="Pfam" id="PF01421">
    <property type="entry name" value="Reprolysin"/>
    <property type="match status" value="1"/>
</dbReference>
<dbReference type="SMART" id="SM00608">
    <property type="entry name" value="ACR"/>
    <property type="match status" value="1"/>
</dbReference>
<dbReference type="SUPFAM" id="SSF57552">
    <property type="entry name" value="Blood coagulation inhibitor (disintegrin)"/>
    <property type="match status" value="1"/>
</dbReference>
<dbReference type="InterPro" id="IPR001590">
    <property type="entry name" value="Peptidase_M12B"/>
</dbReference>
<sequence>MRVTDTSRDTRPPRWLSYSLYIEGQRHIISMKSKRNLVSKHLSVFTYTDQGALLEDQPFVQNDCYYHGYIDEDPESMVAVTTCFGGLLGSLQINGRAYEIKPKNFSSTFEHLIYKMDSRETESFPMGCGLTEEEITQQLKVQGDAFTLRQSSSPGWWTSGLIVEFTIVVDNHRFVYRDRNVSQVHEDVITVLNVINAHFSPLEVVIVLMALEIWNKENLIDVETKLAPLLRRFCTWKKQNFDHRVRHDVGHLFVNYPYGISTGMAYVGGVCHSDFNCGIESFRGPSATTFAQTVSHELGHNLGMLHDESKHTCTCGRKSCIMYPTKGDGVTFSNCIFDRYFQTSFTKACLQDSPNKQDIVAWTKCGNGVVENGEECDCGTLQLCLKDPCCQDNCALKANADCARGLCCQNCHFLSSGTVCRAKQNECDLPEWCYGNSSKCPDDVYVSNGRPCRGGGHCYGKKCMNSTIQCQQIFDKEAKNAAKSCYLERNTRGDRFGNCGVINRGQYVKCNISDILCGRIQCENVMRIPHLRSHYTVHSSHYNGVTCWSTDYHLGITRPDIGDVEDGTGCAPNHMCMNRKCVHISALISHCSPKTCSLNGICNNRDHCHCNPEWSPPHCKAKGRGGSVDSGPPPAYAMCEEFAILSTAVIVMSNEAHHTVYEVALEIVLKVMHLL</sequence>
<dbReference type="PROSITE" id="PS50214">
    <property type="entry name" value="DISINTEGRIN_2"/>
    <property type="match status" value="1"/>
</dbReference>
<feature type="active site" evidence="8">
    <location>
        <position position="297"/>
    </location>
</feature>
<dbReference type="PANTHER" id="PTHR11905:SF239">
    <property type="entry name" value="A DISINTEGRIN AND METALLOPEPTIDASE DOMAIN 26B-RELATED"/>
    <property type="match status" value="1"/>
</dbReference>
<comment type="subcellular location">
    <subcellularLocation>
        <location evidence="1">Membrane</location>
        <topology evidence="1">Single-pass type I membrane protein</topology>
    </subcellularLocation>
</comment>
<feature type="disulfide bond" evidence="7">
    <location>
        <begin position="610"/>
        <end position="619"/>
    </location>
</feature>
<dbReference type="Proteomes" id="UP000694915">
    <property type="component" value="Linkage group LG7_11"/>
</dbReference>
<accession>A0ABM1ASG6</accession>
<feature type="binding site" evidence="8">
    <location>
        <position position="296"/>
    </location>
    <ligand>
        <name>Zn(2+)</name>
        <dbReference type="ChEBI" id="CHEBI:29105"/>
        <note>catalytic</note>
    </ligand>
</feature>
<dbReference type="CDD" id="cd04269">
    <property type="entry name" value="ZnMc_adamalysin_II_like"/>
    <property type="match status" value="1"/>
</dbReference>